<gene>
    <name evidence="6" type="primary">LOC117640337</name>
</gene>
<dbReference type="SUPFAM" id="SSF53335">
    <property type="entry name" value="S-adenosyl-L-methionine-dependent methyltransferases"/>
    <property type="match status" value="1"/>
</dbReference>
<dbReference type="FunCoup" id="A0A6P8XZR3">
    <property type="interactions" value="625"/>
</dbReference>
<evidence type="ECO:0000256" key="3">
    <source>
        <dbReference type="ARBA" id="ARBA00022679"/>
    </source>
</evidence>
<dbReference type="HAMAP" id="MF_01007">
    <property type="entry name" value="16SrRNA_methyltr_H"/>
    <property type="match status" value="1"/>
</dbReference>
<dbReference type="PANTHER" id="PTHR11265">
    <property type="entry name" value="S-ADENOSYL-METHYLTRANSFERASE MRAW"/>
    <property type="match status" value="1"/>
</dbReference>
<dbReference type="PIRSF" id="PIRSF004486">
    <property type="entry name" value="MraW"/>
    <property type="match status" value="1"/>
</dbReference>
<keyword evidence="3" id="KW-0808">Transferase</keyword>
<dbReference type="GeneID" id="117640337"/>
<dbReference type="InterPro" id="IPR023397">
    <property type="entry name" value="SAM-dep_MeTrfase_MraW_recog"/>
</dbReference>
<proteinExistence type="inferred from homology"/>
<dbReference type="Gene3D" id="3.40.50.150">
    <property type="entry name" value="Vaccinia Virus protein VP39"/>
    <property type="match status" value="1"/>
</dbReference>
<sequence>MANFPVSSSQLCKFLFKRLGRNLCTNLSGGESALMLDEVLKQLDLKDGHTILDMTFGEGFHTEAILRTNPTVNVIALDRDPHAFLRAEKLAGKYPGRVKPLLGRFSDLPMLLNPLGISRNFLDAIFLDVGCSSKQLNDAGRGFSSEIDGPLDMRMDGSDSSGITAMDVLMTANEHDLARIIRIYGGEEQSKKIAGAIVKCRHTFEPLKSTLQLRDFVRGICDAKSNRAVQNVFYALRTFVNNEFNELNYAMLLAEQYLKKGGRIVSLTFNHLEDLIVKRHITGNVLENNPNPVPLKYYSQSYNLTPDEINELRNSQWSPLTKHVITVKGHFNHPDGRVRKAKLRGAMKL</sequence>
<keyword evidence="5" id="KW-1185">Reference proteome</keyword>
<dbReference type="KEGG" id="tpal:117640337"/>
<dbReference type="GO" id="GO:0070475">
    <property type="term" value="P:rRNA base methylation"/>
    <property type="evidence" value="ECO:0007669"/>
    <property type="project" value="TreeGrafter"/>
</dbReference>
<dbReference type="NCBIfam" id="TIGR00006">
    <property type="entry name" value="16S rRNA (cytosine(1402)-N(4))-methyltransferase RsmH"/>
    <property type="match status" value="1"/>
</dbReference>
<keyword evidence="2" id="KW-0489">Methyltransferase</keyword>
<dbReference type="SUPFAM" id="SSF81799">
    <property type="entry name" value="Putative methyltransferase TM0872, insert domain"/>
    <property type="match status" value="1"/>
</dbReference>
<dbReference type="Proteomes" id="UP000515158">
    <property type="component" value="Unplaced"/>
</dbReference>
<dbReference type="InterPro" id="IPR002903">
    <property type="entry name" value="RsmH"/>
</dbReference>
<evidence type="ECO:0000256" key="2">
    <source>
        <dbReference type="ARBA" id="ARBA00022603"/>
    </source>
</evidence>
<dbReference type="GO" id="GO:0071424">
    <property type="term" value="F:rRNA (cytosine-N4-)-methyltransferase activity"/>
    <property type="evidence" value="ECO:0007669"/>
    <property type="project" value="TreeGrafter"/>
</dbReference>
<evidence type="ECO:0000313" key="5">
    <source>
        <dbReference type="Proteomes" id="UP000515158"/>
    </source>
</evidence>
<keyword evidence="4" id="KW-0949">S-adenosyl-L-methionine</keyword>
<dbReference type="InParanoid" id="A0A6P8XZR3"/>
<dbReference type="AlphaFoldDB" id="A0A6P8XZR3"/>
<comment type="similarity">
    <text evidence="1">Belongs to the methyltransferase superfamily. RsmH family.</text>
</comment>
<protein>
    <submittedName>
        <fullName evidence="6">Probable methyltransferase-like protein 15 homolog</fullName>
    </submittedName>
</protein>
<reference evidence="6" key="1">
    <citation type="submission" date="2025-08" db="UniProtKB">
        <authorList>
            <consortium name="RefSeq"/>
        </authorList>
    </citation>
    <scope>IDENTIFICATION</scope>
    <source>
        <tissue evidence="6">Total insect</tissue>
    </source>
</reference>
<dbReference type="Pfam" id="PF01795">
    <property type="entry name" value="Methyltransf_5"/>
    <property type="match status" value="1"/>
</dbReference>
<evidence type="ECO:0000256" key="1">
    <source>
        <dbReference type="ARBA" id="ARBA00010396"/>
    </source>
</evidence>
<evidence type="ECO:0000256" key="4">
    <source>
        <dbReference type="ARBA" id="ARBA00022691"/>
    </source>
</evidence>
<evidence type="ECO:0000313" key="6">
    <source>
        <dbReference type="RefSeq" id="XP_034232663.1"/>
    </source>
</evidence>
<dbReference type="OrthoDB" id="16290at2759"/>
<dbReference type="InterPro" id="IPR029063">
    <property type="entry name" value="SAM-dependent_MTases_sf"/>
</dbReference>
<accession>A0A6P8XZR3</accession>
<organism evidence="6">
    <name type="scientific">Thrips palmi</name>
    <name type="common">Melon thrips</name>
    <dbReference type="NCBI Taxonomy" id="161013"/>
    <lineage>
        <taxon>Eukaryota</taxon>
        <taxon>Metazoa</taxon>
        <taxon>Ecdysozoa</taxon>
        <taxon>Arthropoda</taxon>
        <taxon>Hexapoda</taxon>
        <taxon>Insecta</taxon>
        <taxon>Pterygota</taxon>
        <taxon>Neoptera</taxon>
        <taxon>Paraneoptera</taxon>
        <taxon>Thysanoptera</taxon>
        <taxon>Terebrantia</taxon>
        <taxon>Thripoidea</taxon>
        <taxon>Thripidae</taxon>
        <taxon>Thrips</taxon>
    </lineage>
</organism>
<dbReference type="PANTHER" id="PTHR11265:SF0">
    <property type="entry name" value="12S RRNA N4-METHYLCYTIDINE METHYLTRANSFERASE"/>
    <property type="match status" value="1"/>
</dbReference>
<dbReference type="Gene3D" id="1.10.150.170">
    <property type="entry name" value="Putative methyltransferase TM0872, insert domain"/>
    <property type="match status" value="1"/>
</dbReference>
<name>A0A6P8XZR3_THRPL</name>
<dbReference type="RefSeq" id="XP_034232663.1">
    <property type="nucleotide sequence ID" value="XM_034376772.1"/>
</dbReference>